<dbReference type="Proteomes" id="UP000335636">
    <property type="component" value="Unassembled WGS sequence"/>
</dbReference>
<proteinExistence type="predicted"/>
<sequence length="147" mass="15967">MCSPPSLSKEARLRAQEPPKQGVNYHSYRMLPCIMENHAISHNALRRPNTIRALHSEYFTAPALSSLRQGVHPAGHGWGRTSHTIVSCPFPASRPGTSQVAQRSRAGSSFLRGTFEHVIDSSVEHLQHPSAAVITVQPGVLIDSDAG</sequence>
<evidence type="ECO:0000256" key="1">
    <source>
        <dbReference type="SAM" id="MobiDB-lite"/>
    </source>
</evidence>
<dbReference type="EMBL" id="CABDUW010005115">
    <property type="protein sequence ID" value="VTJ90809.1"/>
    <property type="molecule type" value="Genomic_DNA"/>
</dbReference>
<accession>A0A5E4DDE6</accession>
<evidence type="ECO:0000313" key="2">
    <source>
        <dbReference type="EMBL" id="VTJ90809.1"/>
    </source>
</evidence>
<protein>
    <submittedName>
        <fullName evidence="2">Uncharacterized protein</fullName>
    </submittedName>
</protein>
<dbReference type="AlphaFoldDB" id="A0A5E4DDE6"/>
<comment type="caution">
    <text evidence="2">The sequence shown here is derived from an EMBL/GenBank/DDBJ whole genome shotgun (WGS) entry which is preliminary data.</text>
</comment>
<reference evidence="2" key="1">
    <citation type="submission" date="2019-04" db="EMBL/GenBank/DDBJ databases">
        <authorList>
            <person name="Alioto T."/>
            <person name="Alioto T."/>
        </authorList>
    </citation>
    <scope>NUCLEOTIDE SEQUENCE [LARGE SCALE GENOMIC DNA]</scope>
</reference>
<evidence type="ECO:0000313" key="3">
    <source>
        <dbReference type="Proteomes" id="UP000335636"/>
    </source>
</evidence>
<keyword evidence="3" id="KW-1185">Reference proteome</keyword>
<gene>
    <name evidence="2" type="ORF">MONAX_5E038433</name>
</gene>
<organism evidence="2 3">
    <name type="scientific">Marmota monax</name>
    <name type="common">Woodchuck</name>
    <dbReference type="NCBI Taxonomy" id="9995"/>
    <lineage>
        <taxon>Eukaryota</taxon>
        <taxon>Metazoa</taxon>
        <taxon>Chordata</taxon>
        <taxon>Craniata</taxon>
        <taxon>Vertebrata</taxon>
        <taxon>Euteleostomi</taxon>
        <taxon>Mammalia</taxon>
        <taxon>Eutheria</taxon>
        <taxon>Euarchontoglires</taxon>
        <taxon>Glires</taxon>
        <taxon>Rodentia</taxon>
        <taxon>Sciuromorpha</taxon>
        <taxon>Sciuridae</taxon>
        <taxon>Xerinae</taxon>
        <taxon>Marmotini</taxon>
        <taxon>Marmota</taxon>
    </lineage>
</organism>
<name>A0A5E4DDE6_MARMO</name>
<feature type="region of interest" description="Disordered" evidence="1">
    <location>
        <begin position="1"/>
        <end position="20"/>
    </location>
</feature>